<keyword evidence="1" id="KW-0812">Transmembrane</keyword>
<comment type="caution">
    <text evidence="2">The sequence shown here is derived from an EMBL/GenBank/DDBJ whole genome shotgun (WGS) entry which is preliminary data.</text>
</comment>
<organism evidence="2 3">
    <name type="scientific">Nephila pilipes</name>
    <name type="common">Giant wood spider</name>
    <name type="synonym">Nephila maculata</name>
    <dbReference type="NCBI Taxonomy" id="299642"/>
    <lineage>
        <taxon>Eukaryota</taxon>
        <taxon>Metazoa</taxon>
        <taxon>Ecdysozoa</taxon>
        <taxon>Arthropoda</taxon>
        <taxon>Chelicerata</taxon>
        <taxon>Arachnida</taxon>
        <taxon>Araneae</taxon>
        <taxon>Araneomorphae</taxon>
        <taxon>Entelegynae</taxon>
        <taxon>Araneoidea</taxon>
        <taxon>Nephilidae</taxon>
        <taxon>Nephila</taxon>
    </lineage>
</organism>
<accession>A0A8X6TKA9</accession>
<feature type="transmembrane region" description="Helical" evidence="1">
    <location>
        <begin position="6"/>
        <end position="31"/>
    </location>
</feature>
<sequence length="109" mass="11729">MAGSALAVYVAVMQAVLVCYFSSAMATTAGVKGTGGTIWRRLWLLFKQCLCVPRALATPATVCLPSALPWLNGMECTWFTAGSQRKRFAAWWQLAAPNAEAGKEDSGRL</sequence>
<name>A0A8X6TKA9_NEPPI</name>
<dbReference type="AlphaFoldDB" id="A0A8X6TKA9"/>
<keyword evidence="3" id="KW-1185">Reference proteome</keyword>
<evidence type="ECO:0000256" key="1">
    <source>
        <dbReference type="SAM" id="Phobius"/>
    </source>
</evidence>
<reference evidence="2" key="1">
    <citation type="submission" date="2020-08" db="EMBL/GenBank/DDBJ databases">
        <title>Multicomponent nature underlies the extraordinary mechanical properties of spider dragline silk.</title>
        <authorList>
            <person name="Kono N."/>
            <person name="Nakamura H."/>
            <person name="Mori M."/>
            <person name="Yoshida Y."/>
            <person name="Ohtoshi R."/>
            <person name="Malay A.D."/>
            <person name="Moran D.A.P."/>
            <person name="Tomita M."/>
            <person name="Numata K."/>
            <person name="Arakawa K."/>
        </authorList>
    </citation>
    <scope>NUCLEOTIDE SEQUENCE</scope>
</reference>
<proteinExistence type="predicted"/>
<gene>
    <name evidence="2" type="ORF">NPIL_311881</name>
</gene>
<evidence type="ECO:0000313" key="3">
    <source>
        <dbReference type="Proteomes" id="UP000887013"/>
    </source>
</evidence>
<keyword evidence="1" id="KW-1133">Transmembrane helix</keyword>
<dbReference type="EMBL" id="BMAW01060662">
    <property type="protein sequence ID" value="GFT27290.1"/>
    <property type="molecule type" value="Genomic_DNA"/>
</dbReference>
<dbReference type="Proteomes" id="UP000887013">
    <property type="component" value="Unassembled WGS sequence"/>
</dbReference>
<protein>
    <submittedName>
        <fullName evidence="2">Uncharacterized protein</fullName>
    </submittedName>
</protein>
<keyword evidence="1" id="KW-0472">Membrane</keyword>
<evidence type="ECO:0000313" key="2">
    <source>
        <dbReference type="EMBL" id="GFT27290.1"/>
    </source>
</evidence>